<organism evidence="1 2">
    <name type="scientific">Datura stramonium</name>
    <name type="common">Jimsonweed</name>
    <name type="synonym">Common thornapple</name>
    <dbReference type="NCBI Taxonomy" id="4076"/>
    <lineage>
        <taxon>Eukaryota</taxon>
        <taxon>Viridiplantae</taxon>
        <taxon>Streptophyta</taxon>
        <taxon>Embryophyta</taxon>
        <taxon>Tracheophyta</taxon>
        <taxon>Spermatophyta</taxon>
        <taxon>Magnoliopsida</taxon>
        <taxon>eudicotyledons</taxon>
        <taxon>Gunneridae</taxon>
        <taxon>Pentapetalae</taxon>
        <taxon>asterids</taxon>
        <taxon>lamiids</taxon>
        <taxon>Solanales</taxon>
        <taxon>Solanaceae</taxon>
        <taxon>Solanoideae</taxon>
        <taxon>Datureae</taxon>
        <taxon>Datura</taxon>
    </lineage>
</organism>
<dbReference type="Proteomes" id="UP000823775">
    <property type="component" value="Unassembled WGS sequence"/>
</dbReference>
<proteinExistence type="predicted"/>
<sequence length="78" mass="9407">ELPSEGRRILNLDQMGSPQIRRRIIDKRQCNKHRIQMRQLPSKFNDPAEWTWKRMKVSPHMQSRKTVVEAVHFPNLLF</sequence>
<accession>A0ABS8RXE0</accession>
<evidence type="ECO:0000313" key="1">
    <source>
        <dbReference type="EMBL" id="MCD7451495.1"/>
    </source>
</evidence>
<evidence type="ECO:0000313" key="2">
    <source>
        <dbReference type="Proteomes" id="UP000823775"/>
    </source>
</evidence>
<protein>
    <submittedName>
        <fullName evidence="1">Uncharacterized protein</fullName>
    </submittedName>
</protein>
<dbReference type="EMBL" id="JACEIK010000171">
    <property type="protein sequence ID" value="MCD7451495.1"/>
    <property type="molecule type" value="Genomic_DNA"/>
</dbReference>
<keyword evidence="2" id="KW-1185">Reference proteome</keyword>
<reference evidence="1 2" key="1">
    <citation type="journal article" date="2021" name="BMC Genomics">
        <title>Datura genome reveals duplications of psychoactive alkaloid biosynthetic genes and high mutation rate following tissue culture.</title>
        <authorList>
            <person name="Rajewski A."/>
            <person name="Carter-House D."/>
            <person name="Stajich J."/>
            <person name="Litt A."/>
        </authorList>
    </citation>
    <scope>NUCLEOTIDE SEQUENCE [LARGE SCALE GENOMIC DNA]</scope>
    <source>
        <strain evidence="1">AR-01</strain>
    </source>
</reference>
<comment type="caution">
    <text evidence="1">The sequence shown here is derived from an EMBL/GenBank/DDBJ whole genome shotgun (WGS) entry which is preliminary data.</text>
</comment>
<gene>
    <name evidence="1" type="ORF">HAX54_012278</name>
</gene>
<name>A0ABS8RXE0_DATST</name>
<feature type="non-terminal residue" evidence="1">
    <location>
        <position position="1"/>
    </location>
</feature>